<dbReference type="AlphaFoldDB" id="A0A853CKX0"/>
<keyword evidence="2" id="KW-1185">Reference proteome</keyword>
<name>A0A853CKX0_9ACTN</name>
<protein>
    <submittedName>
        <fullName evidence="1">Uncharacterized protein</fullName>
    </submittedName>
</protein>
<dbReference type="EMBL" id="JACBZT010000001">
    <property type="protein sequence ID" value="NYJ06623.1"/>
    <property type="molecule type" value="Genomic_DNA"/>
</dbReference>
<evidence type="ECO:0000313" key="2">
    <source>
        <dbReference type="Proteomes" id="UP000541969"/>
    </source>
</evidence>
<gene>
    <name evidence="1" type="ORF">GGQ55_002901</name>
</gene>
<reference evidence="1 2" key="1">
    <citation type="submission" date="2020-07" db="EMBL/GenBank/DDBJ databases">
        <title>Sequencing the genomes of 1000 actinobacteria strains.</title>
        <authorList>
            <person name="Klenk H.-P."/>
        </authorList>
    </citation>
    <scope>NUCLEOTIDE SEQUENCE [LARGE SCALE GENOMIC DNA]</scope>
    <source>
        <strain evidence="1 2">DSM 104001</strain>
    </source>
</reference>
<proteinExistence type="predicted"/>
<organism evidence="1 2">
    <name type="scientific">Petropleomorpha daqingensis</name>
    <dbReference type="NCBI Taxonomy" id="2026353"/>
    <lineage>
        <taxon>Bacteria</taxon>
        <taxon>Bacillati</taxon>
        <taxon>Actinomycetota</taxon>
        <taxon>Actinomycetes</taxon>
        <taxon>Geodermatophilales</taxon>
        <taxon>Geodermatophilaceae</taxon>
        <taxon>Petropleomorpha</taxon>
    </lineage>
</organism>
<evidence type="ECO:0000313" key="1">
    <source>
        <dbReference type="EMBL" id="NYJ06623.1"/>
    </source>
</evidence>
<dbReference type="RefSeq" id="WP_179717868.1">
    <property type="nucleotide sequence ID" value="NZ_JACBZT010000001.1"/>
</dbReference>
<comment type="caution">
    <text evidence="1">The sequence shown here is derived from an EMBL/GenBank/DDBJ whole genome shotgun (WGS) entry which is preliminary data.</text>
</comment>
<dbReference type="Proteomes" id="UP000541969">
    <property type="component" value="Unassembled WGS sequence"/>
</dbReference>
<sequence>MTALLTAPAPAPVPEPAPAPARDLLTVLGDALVLCAECDDAELGSCTHAGQAVLSLAALARRTAAALGVDPGVPLTAGPGVVVVRDLSSATGLLVRAVGSSASPSTDVAEELLVRLHKGLTANP</sequence>
<accession>A0A853CKX0</accession>